<sequence>MLAFLRLFSRSSFSVLMAWLLAACSPLPDFDGPKTLAIPPGYPRIEPLEQVLAVGADPKLEETDAAALQARAADLQSRAAALPAEAVDPETRERLENATGGGGG</sequence>
<evidence type="ECO:0000256" key="2">
    <source>
        <dbReference type="SAM" id="SignalP"/>
    </source>
</evidence>
<evidence type="ECO:0000256" key="1">
    <source>
        <dbReference type="SAM" id="MobiDB-lite"/>
    </source>
</evidence>
<dbReference type="PROSITE" id="PS51257">
    <property type="entry name" value="PROKAR_LIPOPROTEIN"/>
    <property type="match status" value="1"/>
</dbReference>
<protein>
    <recommendedName>
        <fullName evidence="5">DUF3035 domain-containing protein</fullName>
    </recommendedName>
</protein>
<reference evidence="3 4" key="1">
    <citation type="submission" date="2017-08" db="EMBL/GenBank/DDBJ databases">
        <title>Infants hospitalized years apart are colonized by the same room-sourced microbial strains.</title>
        <authorList>
            <person name="Brooks B."/>
            <person name="Olm M.R."/>
            <person name="Firek B.A."/>
            <person name="Baker R."/>
            <person name="Thomas B.C."/>
            <person name="Morowitz M.J."/>
            <person name="Banfield J.F."/>
        </authorList>
    </citation>
    <scope>NUCLEOTIDE SEQUENCE [LARGE SCALE GENOMIC DNA]</scope>
    <source>
        <strain evidence="3">S2_003_000_R2_11</strain>
    </source>
</reference>
<comment type="caution">
    <text evidence="3">The sequence shown here is derived from an EMBL/GenBank/DDBJ whole genome shotgun (WGS) entry which is preliminary data.</text>
</comment>
<feature type="signal peptide" evidence="2">
    <location>
        <begin position="1"/>
        <end position="17"/>
    </location>
</feature>
<evidence type="ECO:0000313" key="4">
    <source>
        <dbReference type="Proteomes" id="UP000248975"/>
    </source>
</evidence>
<dbReference type="EMBL" id="QFQS01000001">
    <property type="protein sequence ID" value="PZQ99142.1"/>
    <property type="molecule type" value="Genomic_DNA"/>
</dbReference>
<keyword evidence="2" id="KW-0732">Signal</keyword>
<accession>A0A2W5SE89</accession>
<dbReference type="Proteomes" id="UP000248975">
    <property type="component" value="Unassembled WGS sequence"/>
</dbReference>
<dbReference type="AlphaFoldDB" id="A0A2W5SE89"/>
<feature type="chain" id="PRO_5016041376" description="DUF3035 domain-containing protein" evidence="2">
    <location>
        <begin position="18"/>
        <end position="104"/>
    </location>
</feature>
<name>A0A2W5SE89_CERSP</name>
<gene>
    <name evidence="3" type="ORF">DI533_00050</name>
</gene>
<evidence type="ECO:0000313" key="3">
    <source>
        <dbReference type="EMBL" id="PZQ99142.1"/>
    </source>
</evidence>
<evidence type="ECO:0008006" key="5">
    <source>
        <dbReference type="Google" id="ProtNLM"/>
    </source>
</evidence>
<feature type="region of interest" description="Disordered" evidence="1">
    <location>
        <begin position="80"/>
        <end position="104"/>
    </location>
</feature>
<organism evidence="3 4">
    <name type="scientific">Cereibacter sphaeroides</name>
    <name type="common">Rhodobacter sphaeroides</name>
    <dbReference type="NCBI Taxonomy" id="1063"/>
    <lineage>
        <taxon>Bacteria</taxon>
        <taxon>Pseudomonadati</taxon>
        <taxon>Pseudomonadota</taxon>
        <taxon>Alphaproteobacteria</taxon>
        <taxon>Rhodobacterales</taxon>
        <taxon>Paracoccaceae</taxon>
        <taxon>Cereibacter</taxon>
    </lineage>
</organism>
<proteinExistence type="predicted"/>